<dbReference type="AlphaFoldDB" id="A0A1J3HUQ2"/>
<name>A0A1J3HUQ2_NOCCA</name>
<protein>
    <submittedName>
        <fullName evidence="1">Uncharacterized protein</fullName>
    </submittedName>
</protein>
<proteinExistence type="predicted"/>
<sequence>MNGTSALFASSTSLTTSAHKTYKLPLEPATLKSQSNIAYLAYQHMPPPPLHLQKIFRQYYRNYHPAKLILESEQL</sequence>
<accession>A0A1J3HUQ2</accession>
<evidence type="ECO:0000313" key="1">
    <source>
        <dbReference type="EMBL" id="JAU71702.1"/>
    </source>
</evidence>
<gene>
    <name evidence="1" type="ORF">LE_TR17039_c1_g1_i1_g.54422</name>
</gene>
<organism evidence="1">
    <name type="scientific">Noccaea caerulescens</name>
    <name type="common">Alpine penny-cress</name>
    <name type="synonym">Thlaspi caerulescens</name>
    <dbReference type="NCBI Taxonomy" id="107243"/>
    <lineage>
        <taxon>Eukaryota</taxon>
        <taxon>Viridiplantae</taxon>
        <taxon>Streptophyta</taxon>
        <taxon>Embryophyta</taxon>
        <taxon>Tracheophyta</taxon>
        <taxon>Spermatophyta</taxon>
        <taxon>Magnoliopsida</taxon>
        <taxon>eudicotyledons</taxon>
        <taxon>Gunneridae</taxon>
        <taxon>Pentapetalae</taxon>
        <taxon>rosids</taxon>
        <taxon>malvids</taxon>
        <taxon>Brassicales</taxon>
        <taxon>Brassicaceae</taxon>
        <taxon>Coluteocarpeae</taxon>
        <taxon>Noccaea</taxon>
    </lineage>
</organism>
<reference evidence="1" key="1">
    <citation type="submission" date="2016-07" db="EMBL/GenBank/DDBJ databases">
        <title>De novo transcriptome assembly of four accessions of the metal hyperaccumulator plant Noccaea caerulescens.</title>
        <authorList>
            <person name="Blande D."/>
            <person name="Halimaa P."/>
            <person name="Tervahauta A.I."/>
            <person name="Aarts M.G."/>
            <person name="Karenlampi S.O."/>
        </authorList>
    </citation>
    <scope>NUCLEOTIDE SEQUENCE</scope>
</reference>
<dbReference type="EMBL" id="GEVL01005639">
    <property type="protein sequence ID" value="JAU71702.1"/>
    <property type="molecule type" value="Transcribed_RNA"/>
</dbReference>